<gene>
    <name evidence="3" type="ORF">B0H17DRAFT_1040130</name>
</gene>
<accession>A0AAD7GRT9</accession>
<evidence type="ECO:0000313" key="4">
    <source>
        <dbReference type="Proteomes" id="UP001221757"/>
    </source>
</evidence>
<dbReference type="SMART" id="SM00256">
    <property type="entry name" value="FBOX"/>
    <property type="match status" value="1"/>
</dbReference>
<proteinExistence type="predicted"/>
<feature type="region of interest" description="Disordered" evidence="1">
    <location>
        <begin position="1"/>
        <end position="30"/>
    </location>
</feature>
<dbReference type="Pfam" id="PF00646">
    <property type="entry name" value="F-box"/>
    <property type="match status" value="1"/>
</dbReference>
<name>A0AAD7GRT9_MYCRO</name>
<dbReference type="InterPro" id="IPR001810">
    <property type="entry name" value="F-box_dom"/>
</dbReference>
<evidence type="ECO:0000259" key="2">
    <source>
        <dbReference type="SMART" id="SM00256"/>
    </source>
</evidence>
<dbReference type="EMBL" id="JARKIE010000011">
    <property type="protein sequence ID" value="KAJ7703903.1"/>
    <property type="molecule type" value="Genomic_DNA"/>
</dbReference>
<keyword evidence="4" id="KW-1185">Reference proteome</keyword>
<feature type="domain" description="F-box" evidence="2">
    <location>
        <begin position="37"/>
        <end position="77"/>
    </location>
</feature>
<dbReference type="InterPro" id="IPR036047">
    <property type="entry name" value="F-box-like_dom_sf"/>
</dbReference>
<dbReference type="AlphaFoldDB" id="A0AAD7GRT9"/>
<evidence type="ECO:0000256" key="1">
    <source>
        <dbReference type="SAM" id="MobiDB-lite"/>
    </source>
</evidence>
<comment type="caution">
    <text evidence="3">The sequence shown here is derived from an EMBL/GenBank/DDBJ whole genome shotgun (WGS) entry which is preliminary data.</text>
</comment>
<reference evidence="3" key="1">
    <citation type="submission" date="2023-03" db="EMBL/GenBank/DDBJ databases">
        <title>Massive genome expansion in bonnet fungi (Mycena s.s.) driven by repeated elements and novel gene families across ecological guilds.</title>
        <authorList>
            <consortium name="Lawrence Berkeley National Laboratory"/>
            <person name="Harder C.B."/>
            <person name="Miyauchi S."/>
            <person name="Viragh M."/>
            <person name="Kuo A."/>
            <person name="Thoen E."/>
            <person name="Andreopoulos B."/>
            <person name="Lu D."/>
            <person name="Skrede I."/>
            <person name="Drula E."/>
            <person name="Henrissat B."/>
            <person name="Morin E."/>
            <person name="Kohler A."/>
            <person name="Barry K."/>
            <person name="LaButti K."/>
            <person name="Morin E."/>
            <person name="Salamov A."/>
            <person name="Lipzen A."/>
            <person name="Mereny Z."/>
            <person name="Hegedus B."/>
            <person name="Baldrian P."/>
            <person name="Stursova M."/>
            <person name="Weitz H."/>
            <person name="Taylor A."/>
            <person name="Grigoriev I.V."/>
            <person name="Nagy L.G."/>
            <person name="Martin F."/>
            <person name="Kauserud H."/>
        </authorList>
    </citation>
    <scope>NUCLEOTIDE SEQUENCE</scope>
    <source>
        <strain evidence="3">CBHHK067</strain>
    </source>
</reference>
<dbReference type="SUPFAM" id="SSF81383">
    <property type="entry name" value="F-box domain"/>
    <property type="match status" value="1"/>
</dbReference>
<evidence type="ECO:0000313" key="3">
    <source>
        <dbReference type="EMBL" id="KAJ7703903.1"/>
    </source>
</evidence>
<protein>
    <recommendedName>
        <fullName evidence="2">F-box domain-containing protein</fullName>
    </recommendedName>
</protein>
<dbReference type="Proteomes" id="UP001221757">
    <property type="component" value="Unassembled WGS sequence"/>
</dbReference>
<sequence>MIHMKLTLPSPPFRRSRRPSRSRGPGEETSVPADLVLPVELWDHVFCEVAYKDLLRLAVVCRLFNTLCIGIYLTRYENSAQSLASGKLFISSPTHTIRALRLSCDTPQIIQLVCRIWPARQELASLQAILQKFNTLRELSVTFLGSRNLVDILRYEDRSDLLHSFCGVLSIMASKTPGPVSVIAGERSRSRATWFSCRTKDIAGWRLDGFGVFQLNREIGSRASVIKHRMWCMLRDIAPSWARTTTRDTSTVQYLTNIDTVEVISVRDDPGTFRFCTLLIFNISLITELSLPGRSHIPVQHLSATLHHLAFPALRQLTVETDGIEPTVLRGFLLRHTQLKIFRRSSPSLHPEIEPTYLHLIHPPIAHPSLTHIQAKGAENINRIMECLHSSPLLGSFYFESKTGVIELNSAFRLLSHRSMDGELELWLSSTDGERDSPFMDEETVEIARALHCISSVKIKCWSGRMALKTLPWLAVFPALRCVSFHLHCRANPQSVPLAEFMVRATAALSHVPDVQGEEH</sequence>
<organism evidence="3 4">
    <name type="scientific">Mycena rosella</name>
    <name type="common">Pink bonnet</name>
    <name type="synonym">Agaricus rosellus</name>
    <dbReference type="NCBI Taxonomy" id="1033263"/>
    <lineage>
        <taxon>Eukaryota</taxon>
        <taxon>Fungi</taxon>
        <taxon>Dikarya</taxon>
        <taxon>Basidiomycota</taxon>
        <taxon>Agaricomycotina</taxon>
        <taxon>Agaricomycetes</taxon>
        <taxon>Agaricomycetidae</taxon>
        <taxon>Agaricales</taxon>
        <taxon>Marasmiineae</taxon>
        <taxon>Mycenaceae</taxon>
        <taxon>Mycena</taxon>
    </lineage>
</organism>